<evidence type="ECO:0000256" key="1">
    <source>
        <dbReference type="SAM" id="MobiDB-lite"/>
    </source>
</evidence>
<gene>
    <name evidence="2" type="ORF">ZHAS_00013810</name>
</gene>
<dbReference type="EnsemblMetazoa" id="ASIC013810-RA">
    <property type="protein sequence ID" value="ASIC013810-PA"/>
    <property type="gene ID" value="ASIC013810"/>
</dbReference>
<dbReference type="Proteomes" id="UP000030765">
    <property type="component" value="Unassembled WGS sequence"/>
</dbReference>
<evidence type="ECO:0000313" key="2">
    <source>
        <dbReference type="EMBL" id="KFB45853.1"/>
    </source>
</evidence>
<dbReference type="AlphaFoldDB" id="A0A084W6K9"/>
<reference evidence="3" key="2">
    <citation type="submission" date="2020-05" db="UniProtKB">
        <authorList>
            <consortium name="EnsemblMetazoa"/>
        </authorList>
    </citation>
    <scope>IDENTIFICATION</scope>
</reference>
<sequence>MAFNGRMCVFKGVYLRFACIREAVSGGGKTGKMKLGTRIHTGGGSEGKHPTASVICISGRRYWQEERRSMTSQEGGENVASATIRS</sequence>
<dbReference type="VEuPathDB" id="VectorBase:ASIC013810"/>
<feature type="region of interest" description="Disordered" evidence="1">
    <location>
        <begin position="27"/>
        <end position="50"/>
    </location>
</feature>
<evidence type="ECO:0000313" key="3">
    <source>
        <dbReference type="EnsemblMetazoa" id="ASIC013810-PA"/>
    </source>
</evidence>
<evidence type="ECO:0000313" key="4">
    <source>
        <dbReference type="Proteomes" id="UP000030765"/>
    </source>
</evidence>
<reference evidence="2 4" key="1">
    <citation type="journal article" date="2014" name="BMC Genomics">
        <title>Genome sequence of Anopheles sinensis provides insight into genetics basis of mosquito competence for malaria parasites.</title>
        <authorList>
            <person name="Zhou D."/>
            <person name="Zhang D."/>
            <person name="Ding G."/>
            <person name="Shi L."/>
            <person name="Hou Q."/>
            <person name="Ye Y."/>
            <person name="Xu Y."/>
            <person name="Zhou H."/>
            <person name="Xiong C."/>
            <person name="Li S."/>
            <person name="Yu J."/>
            <person name="Hong S."/>
            <person name="Yu X."/>
            <person name="Zou P."/>
            <person name="Chen C."/>
            <person name="Chang X."/>
            <person name="Wang W."/>
            <person name="Lv Y."/>
            <person name="Sun Y."/>
            <person name="Ma L."/>
            <person name="Shen B."/>
            <person name="Zhu C."/>
        </authorList>
    </citation>
    <scope>NUCLEOTIDE SEQUENCE [LARGE SCALE GENOMIC DNA]</scope>
</reference>
<dbReference type="EMBL" id="ATLV01020841">
    <property type="status" value="NOT_ANNOTATED_CDS"/>
    <property type="molecule type" value="Genomic_DNA"/>
</dbReference>
<organism evidence="2">
    <name type="scientific">Anopheles sinensis</name>
    <name type="common">Mosquito</name>
    <dbReference type="NCBI Taxonomy" id="74873"/>
    <lineage>
        <taxon>Eukaryota</taxon>
        <taxon>Metazoa</taxon>
        <taxon>Ecdysozoa</taxon>
        <taxon>Arthropoda</taxon>
        <taxon>Hexapoda</taxon>
        <taxon>Insecta</taxon>
        <taxon>Pterygota</taxon>
        <taxon>Neoptera</taxon>
        <taxon>Endopterygota</taxon>
        <taxon>Diptera</taxon>
        <taxon>Nematocera</taxon>
        <taxon>Culicoidea</taxon>
        <taxon>Culicidae</taxon>
        <taxon>Anophelinae</taxon>
        <taxon>Anopheles</taxon>
    </lineage>
</organism>
<protein>
    <submittedName>
        <fullName evidence="2 3">Bursicon</fullName>
    </submittedName>
</protein>
<proteinExistence type="predicted"/>
<keyword evidence="4" id="KW-1185">Reference proteome</keyword>
<accession>A0A084W6K9</accession>
<name>A0A084W6K9_ANOSI</name>
<dbReference type="EMBL" id="KE525308">
    <property type="protein sequence ID" value="KFB45853.1"/>
    <property type="molecule type" value="Genomic_DNA"/>
</dbReference>